<sequence length="218" mass="23280">GVVQQAGCTTAGGLDADASGNIICTPSREQFKNNIVDLNSGLSDILALRPVVYTFKPEMNMGSRTRFGFISEEVAAVASEFATYDKEGKPYGLDTNAILAETVKAIQEMNLNLDAIIGATIPLPESPSESFMTAFFGKLSAWLADARNEIGDVFANAFNAKEKICVDGECLTKDDVKALLLIARPISPELIPIPEPTPEPEPTPTPEPEPIPTAELAP</sequence>
<feature type="region of interest" description="Disordered" evidence="1">
    <location>
        <begin position="190"/>
        <end position="218"/>
    </location>
</feature>
<dbReference type="PATRIC" id="fig|1618744.3.peg.155"/>
<dbReference type="Proteomes" id="UP000034452">
    <property type="component" value="Unassembled WGS sequence"/>
</dbReference>
<dbReference type="Pfam" id="PF13884">
    <property type="entry name" value="Peptidase_S74"/>
    <property type="match status" value="1"/>
</dbReference>
<name>A0A0G0W5K9_9BACT</name>
<dbReference type="AlphaFoldDB" id="A0A0G0W5K9"/>
<dbReference type="PROSITE" id="PS51688">
    <property type="entry name" value="ICA"/>
    <property type="match status" value="1"/>
</dbReference>
<feature type="domain" description="Peptidase S74" evidence="2">
    <location>
        <begin position="27"/>
        <end position="120"/>
    </location>
</feature>
<evidence type="ECO:0000313" key="3">
    <source>
        <dbReference type="EMBL" id="KKR70557.1"/>
    </source>
</evidence>
<evidence type="ECO:0000259" key="2">
    <source>
        <dbReference type="PROSITE" id="PS51688"/>
    </source>
</evidence>
<feature type="compositionally biased region" description="Pro residues" evidence="1">
    <location>
        <begin position="191"/>
        <end position="211"/>
    </location>
</feature>
<dbReference type="InterPro" id="IPR030392">
    <property type="entry name" value="S74_ICA"/>
</dbReference>
<organism evidence="3 4">
    <name type="scientific">Candidatus Nomurabacteria bacterium GW2011_GWB1_40_7</name>
    <dbReference type="NCBI Taxonomy" id="1618744"/>
    <lineage>
        <taxon>Bacteria</taxon>
        <taxon>Candidatus Nomuraibacteriota</taxon>
    </lineage>
</organism>
<feature type="non-terminal residue" evidence="3">
    <location>
        <position position="1"/>
    </location>
</feature>
<dbReference type="EMBL" id="LBZL01000003">
    <property type="protein sequence ID" value="KKR70557.1"/>
    <property type="molecule type" value="Genomic_DNA"/>
</dbReference>
<protein>
    <submittedName>
        <fullName evidence="3">LPXTG-motif cell wall anchor domain protein</fullName>
    </submittedName>
</protein>
<evidence type="ECO:0000313" key="4">
    <source>
        <dbReference type="Proteomes" id="UP000034452"/>
    </source>
</evidence>
<evidence type="ECO:0000256" key="1">
    <source>
        <dbReference type="SAM" id="MobiDB-lite"/>
    </source>
</evidence>
<accession>A0A0G0W5K9</accession>
<proteinExistence type="predicted"/>
<gene>
    <name evidence="3" type="ORF">UU13_C0003G0001</name>
</gene>
<reference evidence="3 4" key="1">
    <citation type="journal article" date="2015" name="Nature">
        <title>rRNA introns, odd ribosomes, and small enigmatic genomes across a large radiation of phyla.</title>
        <authorList>
            <person name="Brown C.T."/>
            <person name="Hug L.A."/>
            <person name="Thomas B.C."/>
            <person name="Sharon I."/>
            <person name="Castelle C.J."/>
            <person name="Singh A."/>
            <person name="Wilkins M.J."/>
            <person name="Williams K.H."/>
            <person name="Banfield J.F."/>
        </authorList>
    </citation>
    <scope>NUCLEOTIDE SEQUENCE [LARGE SCALE GENOMIC DNA]</scope>
</reference>
<comment type="caution">
    <text evidence="3">The sequence shown here is derived from an EMBL/GenBank/DDBJ whole genome shotgun (WGS) entry which is preliminary data.</text>
</comment>